<dbReference type="EMBL" id="CP002599">
    <property type="protein sequence ID" value="AEA59759.1"/>
    <property type="molecule type" value="Genomic_DNA"/>
</dbReference>
<organism evidence="1 2">
    <name type="scientific">Burkholderia gladioli (strain BSR3)</name>
    <dbReference type="NCBI Taxonomy" id="999541"/>
    <lineage>
        <taxon>Bacteria</taxon>
        <taxon>Pseudomonadati</taxon>
        <taxon>Pseudomonadota</taxon>
        <taxon>Betaproteobacteria</taxon>
        <taxon>Burkholderiales</taxon>
        <taxon>Burkholderiaceae</taxon>
        <taxon>Burkholderia</taxon>
    </lineage>
</organism>
<keyword evidence="2" id="KW-1185">Reference proteome</keyword>
<evidence type="ECO:0008006" key="3">
    <source>
        <dbReference type="Google" id="ProtNLM"/>
    </source>
</evidence>
<dbReference type="STRING" id="999541.bgla_1g10760"/>
<proteinExistence type="predicted"/>
<gene>
    <name evidence="1" type="ordered locus">bgla_1g10760</name>
</gene>
<protein>
    <recommendedName>
        <fullName evidence="3">XRE family transcriptional regulator</fullName>
    </recommendedName>
</protein>
<sequence>MVRNCAFLESALARLEQDKGYLRQVAADSGVPYSTLSKLTARCVTNPHVETVQALHDYYDARDRGEFAVPGVPPHY</sequence>
<dbReference type="HOGENOM" id="CLU_2647515_0_0_4"/>
<dbReference type="KEGG" id="bgd:bgla_1g10760"/>
<accession>F2L9J6</accession>
<dbReference type="Proteomes" id="UP000008316">
    <property type="component" value="Chromosome 1"/>
</dbReference>
<evidence type="ECO:0000313" key="1">
    <source>
        <dbReference type="EMBL" id="AEA59759.1"/>
    </source>
</evidence>
<dbReference type="SUPFAM" id="SSF47413">
    <property type="entry name" value="lambda repressor-like DNA-binding domains"/>
    <property type="match status" value="1"/>
</dbReference>
<dbReference type="InterPro" id="IPR010982">
    <property type="entry name" value="Lambda_DNA-bd_dom_sf"/>
</dbReference>
<dbReference type="GO" id="GO:0003677">
    <property type="term" value="F:DNA binding"/>
    <property type="evidence" value="ECO:0007669"/>
    <property type="project" value="InterPro"/>
</dbReference>
<evidence type="ECO:0000313" key="2">
    <source>
        <dbReference type="Proteomes" id="UP000008316"/>
    </source>
</evidence>
<name>F2L9J6_BURGS</name>
<reference evidence="1 2" key="1">
    <citation type="journal article" date="2011" name="J. Bacteriol.">
        <title>Complete genome sequence of Burkholderia gladioli BSR3.</title>
        <authorList>
            <person name="Seo Y.S."/>
            <person name="Lim J."/>
            <person name="Choi B.S."/>
            <person name="Kim H."/>
            <person name="Goo E."/>
            <person name="Lee B."/>
            <person name="Lim J.S."/>
            <person name="Choi I.Y."/>
            <person name="Moon J.S."/>
            <person name="Kim J."/>
            <person name="Hwang I."/>
        </authorList>
    </citation>
    <scope>NUCLEOTIDE SEQUENCE [LARGE SCALE GENOMIC DNA]</scope>
    <source>
        <strain evidence="1 2">BSR3</strain>
    </source>
</reference>
<dbReference type="AlphaFoldDB" id="F2L9J6"/>